<dbReference type="GeneID" id="25313464"/>
<dbReference type="PANTHER" id="PTHR10742">
    <property type="entry name" value="FLAVIN MONOAMINE OXIDASE"/>
    <property type="match status" value="1"/>
</dbReference>
<dbReference type="EC" id="1.4.3.-" evidence="3"/>
<organism evidence="5 6">
    <name type="scientific">Rasamsonia emersonii (strain ATCC 16479 / CBS 393.64 / IMI 116815)</name>
    <dbReference type="NCBI Taxonomy" id="1408163"/>
    <lineage>
        <taxon>Eukaryota</taxon>
        <taxon>Fungi</taxon>
        <taxon>Dikarya</taxon>
        <taxon>Ascomycota</taxon>
        <taxon>Pezizomycotina</taxon>
        <taxon>Eurotiomycetes</taxon>
        <taxon>Eurotiomycetidae</taxon>
        <taxon>Eurotiales</taxon>
        <taxon>Trichocomaceae</taxon>
        <taxon>Rasamsonia</taxon>
    </lineage>
</organism>
<sequence length="506" mass="57381">MRADESRHPLQKLTAILSGAGVAGITAAQVLSNQSIHDFIIVEYNSEIGGRMKHTSFGKDANGHPFTVELGANWIQGLGTPGGPQNPIWTLAQKYHVKNTYSNYSSIATFDETGAHDYTDLIDEFENAYTTLEQDAGTILLENLQDRSVRAGLSLSGWKPKKNMRKQAVEWWEWDWEYAWEPELSSQVFGIVNYNTTFYQWSDENNFVIDQRGFSTWLEGEVSTFLAKNDSRLRLNTIITNVTYDDKGVTVYDKNGGCIRADYAICTFSLGVLQQDAVDFQPPFPDWKQQGIETFAMGTYTKIFLQFPPDKVFWDKSTQYFLYADPDTRGYYPVWQSLDTPGFLEGSGIIFVTVVHDESYRVEQQSDDVTKQEVLAVLRDMFGADNVPDPIAFMYPRWSLEPWAYGSYSNWPQDVTLEMHQNLRANVGRLYFAGEATSAEYFGFLQGAWYEGQLVGTEIASCIKGRCSGETHYEDLHGTTPLKDYSLRNGWMVSSFQTDGLSCSRI</sequence>
<dbReference type="InterPro" id="IPR050281">
    <property type="entry name" value="Flavin_monoamine_oxidase"/>
</dbReference>
<proteinExistence type="inferred from homology"/>
<keyword evidence="6" id="KW-1185">Reference proteome</keyword>
<comment type="cofactor">
    <cofactor evidence="1 3">
        <name>FAD</name>
        <dbReference type="ChEBI" id="CHEBI:57692"/>
    </cofactor>
</comment>
<dbReference type="SUPFAM" id="SSF54373">
    <property type="entry name" value="FAD-linked reductases, C-terminal domain"/>
    <property type="match status" value="1"/>
</dbReference>
<dbReference type="InterPro" id="IPR001613">
    <property type="entry name" value="Flavin_amine_oxidase"/>
</dbReference>
<protein>
    <recommendedName>
        <fullName evidence="3">Amine oxidase</fullName>
        <ecNumber evidence="3">1.4.3.-</ecNumber>
    </recommendedName>
</protein>
<comment type="similarity">
    <text evidence="3">Belongs to the flavin monoamine oxidase family.</text>
</comment>
<comment type="caution">
    <text evidence="5">The sequence shown here is derived from an EMBL/GenBank/DDBJ whole genome shotgun (WGS) entry which is preliminary data.</text>
</comment>
<dbReference type="Gene3D" id="3.50.50.60">
    <property type="entry name" value="FAD/NAD(P)-binding domain"/>
    <property type="match status" value="1"/>
</dbReference>
<keyword evidence="3" id="KW-0285">Flavoprotein</keyword>
<evidence type="ECO:0000256" key="2">
    <source>
        <dbReference type="ARBA" id="ARBA00023002"/>
    </source>
</evidence>
<evidence type="ECO:0000256" key="1">
    <source>
        <dbReference type="ARBA" id="ARBA00001974"/>
    </source>
</evidence>
<dbReference type="GO" id="GO:0006598">
    <property type="term" value="P:polyamine catabolic process"/>
    <property type="evidence" value="ECO:0007669"/>
    <property type="project" value="TreeGrafter"/>
</dbReference>
<gene>
    <name evidence="5" type="ORF">T310_1113</name>
</gene>
<dbReference type="PRINTS" id="PR00757">
    <property type="entry name" value="AMINEOXDASEF"/>
</dbReference>
<dbReference type="STRING" id="1408163.A0A0F4Z3E2"/>
<keyword evidence="3" id="KW-0274">FAD</keyword>
<dbReference type="InterPro" id="IPR002937">
    <property type="entry name" value="Amino_oxidase"/>
</dbReference>
<reference evidence="5 6" key="1">
    <citation type="submission" date="2015-04" db="EMBL/GenBank/DDBJ databases">
        <authorList>
            <person name="Heijne W.H."/>
            <person name="Fedorova N.D."/>
            <person name="Nierman W.C."/>
            <person name="Vollebregt A.W."/>
            <person name="Zhao Z."/>
            <person name="Wu L."/>
            <person name="Kumar M."/>
            <person name="Stam H."/>
            <person name="van den Berg M.A."/>
            <person name="Pel H.J."/>
        </authorList>
    </citation>
    <scope>NUCLEOTIDE SEQUENCE [LARGE SCALE GENOMIC DNA]</scope>
    <source>
        <strain evidence="5 6">CBS 393.64</strain>
    </source>
</reference>
<dbReference type="Pfam" id="PF01593">
    <property type="entry name" value="Amino_oxidase"/>
    <property type="match status" value="1"/>
</dbReference>
<dbReference type="AlphaFoldDB" id="A0A0F4Z3E2"/>
<evidence type="ECO:0000259" key="4">
    <source>
        <dbReference type="Pfam" id="PF01593"/>
    </source>
</evidence>
<dbReference type="Proteomes" id="UP000053958">
    <property type="component" value="Unassembled WGS sequence"/>
</dbReference>
<evidence type="ECO:0000256" key="3">
    <source>
        <dbReference type="RuleBase" id="RU362067"/>
    </source>
</evidence>
<feature type="domain" description="Amine oxidase" evidence="4">
    <location>
        <begin position="22"/>
        <end position="455"/>
    </location>
</feature>
<dbReference type="Gene3D" id="3.90.660.10">
    <property type="match status" value="1"/>
</dbReference>
<dbReference type="EMBL" id="LASV01000046">
    <property type="protein sequence ID" value="KKA24845.1"/>
    <property type="molecule type" value="Genomic_DNA"/>
</dbReference>
<dbReference type="OrthoDB" id="7777654at2759"/>
<name>A0A0F4Z3E2_RASE3</name>
<dbReference type="PANTHER" id="PTHR10742:SF313">
    <property type="entry name" value="AMINE OXIDASE"/>
    <property type="match status" value="1"/>
</dbReference>
<dbReference type="InterPro" id="IPR036188">
    <property type="entry name" value="FAD/NAD-bd_sf"/>
</dbReference>
<evidence type="ECO:0000313" key="6">
    <source>
        <dbReference type="Proteomes" id="UP000053958"/>
    </source>
</evidence>
<accession>A0A0F4Z3E2</accession>
<dbReference type="GO" id="GO:0016491">
    <property type="term" value="F:oxidoreductase activity"/>
    <property type="evidence" value="ECO:0007669"/>
    <property type="project" value="UniProtKB-KW"/>
</dbReference>
<dbReference type="SUPFAM" id="SSF51905">
    <property type="entry name" value="FAD/NAD(P)-binding domain"/>
    <property type="match status" value="1"/>
</dbReference>
<dbReference type="RefSeq" id="XP_013331457.1">
    <property type="nucleotide sequence ID" value="XM_013476003.1"/>
</dbReference>
<keyword evidence="2 3" id="KW-0560">Oxidoreductase</keyword>
<evidence type="ECO:0000313" key="5">
    <source>
        <dbReference type="EMBL" id="KKA24845.1"/>
    </source>
</evidence>